<keyword evidence="5" id="KW-1185">Reference proteome</keyword>
<feature type="region of interest" description="Disordered" evidence="2">
    <location>
        <begin position="271"/>
        <end position="290"/>
    </location>
</feature>
<accession>A0ABR1M2F9</accession>
<dbReference type="PANTHER" id="PTHR43172">
    <property type="entry name" value="ADENYLOSUCCINATE LYASE"/>
    <property type="match status" value="1"/>
</dbReference>
<comment type="similarity">
    <text evidence="1">Belongs to the class-II fumarase/aspartase family.</text>
</comment>
<name>A0ABR1M2F9_9PEZI</name>
<organism evidence="4 5">
    <name type="scientific">Phyllosticta citricarpa</name>
    <dbReference type="NCBI Taxonomy" id="55181"/>
    <lineage>
        <taxon>Eukaryota</taxon>
        <taxon>Fungi</taxon>
        <taxon>Dikarya</taxon>
        <taxon>Ascomycota</taxon>
        <taxon>Pezizomycotina</taxon>
        <taxon>Dothideomycetes</taxon>
        <taxon>Dothideomycetes incertae sedis</taxon>
        <taxon>Botryosphaeriales</taxon>
        <taxon>Phyllostictaceae</taxon>
        <taxon>Phyllosticta</taxon>
    </lineage>
</organism>
<dbReference type="EMBL" id="JBBPDW010000023">
    <property type="protein sequence ID" value="KAK7541712.1"/>
    <property type="molecule type" value="Genomic_DNA"/>
</dbReference>
<dbReference type="InterPro" id="IPR008948">
    <property type="entry name" value="L-Aspartase-like"/>
</dbReference>
<evidence type="ECO:0000256" key="2">
    <source>
        <dbReference type="SAM" id="MobiDB-lite"/>
    </source>
</evidence>
<sequence length="453" mass="49328">MTSVTDSVIFGNILSTPECAAIWSDKQRTTYYLEFEAKLAKVQAELGIIPAEAASAIQAHCHLDLYSWDELRTQTERIGYPVLPVVKQLVAMTNASAPGKNLGEWAHWGATTQDVTDTATSLQLRDTFALVSRSLENIISHLRRLAEEHKHTPMAARSNLQQAVPQTLGFKLARLLSTFARHRERLSSLQDRVLLLEFSGAAGTLATLPPSLALPCQARLASALSLRPPQIAWHTERDNISESGSFLALLSSTCAKFGTDLSLLMQTEVDEAREPRGPHPNRGASSTMPQKRNPIGSAYAVACAATARQLAAALAGAVVADHERSTGPWEVEWIVLPQLCCLACAALRHTEDVLAGLEVRPEAMARNLRITAGGVVSEAVMMGVAERLGRQVARDLVYELCVKAREEGRPLADVLVEDGRVGLDRDEAERLCDPGNYLGLSVEMTERVLRETA</sequence>
<gene>
    <name evidence="4" type="ORF">IWX46DRAFT_552187</name>
</gene>
<dbReference type="InterPro" id="IPR019468">
    <property type="entry name" value="AdenyloSucc_lyase_C"/>
</dbReference>
<proteinExistence type="inferred from homology"/>
<dbReference type="Proteomes" id="UP001365128">
    <property type="component" value="Unassembled WGS sequence"/>
</dbReference>
<feature type="domain" description="Adenylosuccinate lyase C-terminal" evidence="3">
    <location>
        <begin position="372"/>
        <end position="449"/>
    </location>
</feature>
<dbReference type="CDD" id="cd01597">
    <property type="entry name" value="pCLME"/>
    <property type="match status" value="1"/>
</dbReference>
<dbReference type="PANTHER" id="PTHR43172:SF2">
    <property type="entry name" value="ADENYLOSUCCINATE LYASE C-TERMINAL DOMAIN-CONTAINING PROTEIN"/>
    <property type="match status" value="1"/>
</dbReference>
<comment type="caution">
    <text evidence="4">The sequence shown here is derived from an EMBL/GenBank/DDBJ whole genome shotgun (WGS) entry which is preliminary data.</text>
</comment>
<dbReference type="Gene3D" id="1.20.200.10">
    <property type="entry name" value="Fumarase/aspartase (Central domain)"/>
    <property type="match status" value="1"/>
</dbReference>
<evidence type="ECO:0000313" key="4">
    <source>
        <dbReference type="EMBL" id="KAK7541712.1"/>
    </source>
</evidence>
<evidence type="ECO:0000259" key="3">
    <source>
        <dbReference type="SMART" id="SM00998"/>
    </source>
</evidence>
<dbReference type="SMART" id="SM00998">
    <property type="entry name" value="ADSL_C"/>
    <property type="match status" value="1"/>
</dbReference>
<protein>
    <submittedName>
        <fullName evidence="4">Beta carboxy-cis-cis-muconate lactonizing enzyme, cyloisomerase, CLME2</fullName>
    </submittedName>
</protein>
<dbReference type="Pfam" id="PF00206">
    <property type="entry name" value="Lyase_1"/>
    <property type="match status" value="1"/>
</dbReference>
<evidence type="ECO:0000313" key="5">
    <source>
        <dbReference type="Proteomes" id="UP001365128"/>
    </source>
</evidence>
<reference evidence="4 5" key="1">
    <citation type="submission" date="2024-04" db="EMBL/GenBank/DDBJ databases">
        <title>Phyllosticta paracitricarpa is synonymous to the EU quarantine fungus P. citricarpa based on phylogenomic analyses.</title>
        <authorList>
            <consortium name="Lawrence Berkeley National Laboratory"/>
            <person name="Van Ingen-Buijs V.A."/>
            <person name="Van Westerhoven A.C."/>
            <person name="Haridas S."/>
            <person name="Skiadas P."/>
            <person name="Martin F."/>
            <person name="Groenewald J.Z."/>
            <person name="Crous P.W."/>
            <person name="Seidl M.F."/>
        </authorList>
    </citation>
    <scope>NUCLEOTIDE SEQUENCE [LARGE SCALE GENOMIC DNA]</scope>
    <source>
        <strain evidence="4 5">CBS 122670</strain>
    </source>
</reference>
<dbReference type="SUPFAM" id="SSF48557">
    <property type="entry name" value="L-aspartase-like"/>
    <property type="match status" value="1"/>
</dbReference>
<dbReference type="Pfam" id="PF10397">
    <property type="entry name" value="ADSL_C"/>
    <property type="match status" value="1"/>
</dbReference>
<dbReference type="InterPro" id="IPR000362">
    <property type="entry name" value="Fumarate_lyase_fam"/>
</dbReference>
<evidence type="ECO:0000256" key="1">
    <source>
        <dbReference type="ARBA" id="ARBA00034772"/>
    </source>
</evidence>
<dbReference type="PRINTS" id="PR00149">
    <property type="entry name" value="FUMRATELYASE"/>
</dbReference>
<dbReference type="InterPro" id="IPR022761">
    <property type="entry name" value="Fumarate_lyase_N"/>
</dbReference>
<dbReference type="Gene3D" id="1.10.40.30">
    <property type="entry name" value="Fumarase/aspartase (C-terminal domain)"/>
    <property type="match status" value="1"/>
</dbReference>